<protein>
    <recommendedName>
        <fullName evidence="3">DltD C-terminal region</fullName>
    </recommendedName>
</protein>
<dbReference type="AlphaFoldDB" id="A0A1N6ED21"/>
<accession>A0A1N6ED21</accession>
<dbReference type="STRING" id="226505.SAMN05444394_1995"/>
<evidence type="ECO:0008006" key="3">
    <source>
        <dbReference type="Google" id="ProtNLM"/>
    </source>
</evidence>
<dbReference type="RefSeq" id="WP_074224665.1">
    <property type="nucleotide sequence ID" value="NZ_FSRC01000001.1"/>
</dbReference>
<dbReference type="SUPFAM" id="SSF52266">
    <property type="entry name" value="SGNH hydrolase"/>
    <property type="match status" value="1"/>
</dbReference>
<dbReference type="Proteomes" id="UP000185221">
    <property type="component" value="Unassembled WGS sequence"/>
</dbReference>
<reference evidence="2" key="1">
    <citation type="submission" date="2016-11" db="EMBL/GenBank/DDBJ databases">
        <authorList>
            <person name="Varghese N."/>
            <person name="Submissions S."/>
        </authorList>
    </citation>
    <scope>NUCLEOTIDE SEQUENCE [LARGE SCALE GENOMIC DNA]</scope>
    <source>
        <strain evidence="2">DSM 15292</strain>
    </source>
</reference>
<evidence type="ECO:0000313" key="2">
    <source>
        <dbReference type="Proteomes" id="UP000185221"/>
    </source>
</evidence>
<proteinExistence type="predicted"/>
<dbReference type="EMBL" id="FSRC01000001">
    <property type="protein sequence ID" value="SIN80910.1"/>
    <property type="molecule type" value="Genomic_DNA"/>
</dbReference>
<gene>
    <name evidence="1" type="ORF">SAMN05444394_1995</name>
</gene>
<dbReference type="OrthoDB" id="869432at2"/>
<organism evidence="1 2">
    <name type="scientific">Algoriphagus halophilus</name>
    <dbReference type="NCBI Taxonomy" id="226505"/>
    <lineage>
        <taxon>Bacteria</taxon>
        <taxon>Pseudomonadati</taxon>
        <taxon>Bacteroidota</taxon>
        <taxon>Cytophagia</taxon>
        <taxon>Cytophagales</taxon>
        <taxon>Cyclobacteriaceae</taxon>
        <taxon>Algoriphagus</taxon>
    </lineage>
</organism>
<keyword evidence="2" id="KW-1185">Reference proteome</keyword>
<evidence type="ECO:0000313" key="1">
    <source>
        <dbReference type="EMBL" id="SIN80910.1"/>
    </source>
</evidence>
<sequence length="312" mass="36876">MRKFGQKFFFISAVFALLLYSVDYFIQEGLKTSNYREVSKWNEVIKGGIDAELLIVGSSRALVHYDCELIEEITGKKCFNLGFDGTLFEHQRLMLDLYLKNNKAPETLVWNVDYHSFEHSKEFYGFEQLVPYQDQLEVQMLLEANEETDALLYQIPVLRYSFNPKMKMVGLLNFFELYETRPALIKGYRKSDKVWDREFDRFKAKYKEGISYKVEEQIFAQFSDRLITLIHDKIEVVLVISPIYYEAKNLIRNEDQITKRVENLSHEYGFTFLDYSDDSINYSKDNFYNGTHLNKNGVSHFTKKFALESSKF</sequence>
<name>A0A1N6ED21_9BACT</name>